<comment type="caution">
    <text evidence="1">The sequence shown here is derived from an EMBL/GenBank/DDBJ whole genome shotgun (WGS) entry which is preliminary data.</text>
</comment>
<dbReference type="AlphaFoldDB" id="E6PPH9"/>
<protein>
    <submittedName>
        <fullName evidence="1">Uncharacterized protein</fullName>
    </submittedName>
</protein>
<sequence>MIHKNYLVTFLGILFLGATQCTPADAANWFKIQGVSNPPWGKGKVLGWLEPDYSMTNGTNAIWG</sequence>
<evidence type="ECO:0000313" key="1">
    <source>
        <dbReference type="EMBL" id="CBH96832.1"/>
    </source>
</evidence>
<organism evidence="1">
    <name type="scientific">mine drainage metagenome</name>
    <dbReference type="NCBI Taxonomy" id="410659"/>
    <lineage>
        <taxon>unclassified sequences</taxon>
        <taxon>metagenomes</taxon>
        <taxon>ecological metagenomes</taxon>
    </lineage>
</organism>
<proteinExistence type="predicted"/>
<reference evidence="1" key="1">
    <citation type="submission" date="2009-10" db="EMBL/GenBank/DDBJ databases">
        <title>Diversity of trophic interactions inside an arsenic-rich microbial ecosystem.</title>
        <authorList>
            <person name="Bertin P.N."/>
            <person name="Heinrich-Salmeron A."/>
            <person name="Pelletier E."/>
            <person name="Goulhen-Chollet F."/>
            <person name="Arsene-Ploetze F."/>
            <person name="Gallien S."/>
            <person name="Calteau A."/>
            <person name="Vallenet D."/>
            <person name="Casiot C."/>
            <person name="Chane-Woon-Ming B."/>
            <person name="Giloteaux L."/>
            <person name="Barakat M."/>
            <person name="Bonnefoy V."/>
            <person name="Bruneel O."/>
            <person name="Chandler M."/>
            <person name="Cleiss J."/>
            <person name="Duran R."/>
            <person name="Elbaz-Poulichet F."/>
            <person name="Fonknechten N."/>
            <person name="Lauga B."/>
            <person name="Mornico D."/>
            <person name="Ortet P."/>
            <person name="Schaeffer C."/>
            <person name="Siguier P."/>
            <person name="Alexander Thil Smith A."/>
            <person name="Van Dorsselaer A."/>
            <person name="Weissenbach J."/>
            <person name="Medigue C."/>
            <person name="Le Paslier D."/>
        </authorList>
    </citation>
    <scope>NUCLEOTIDE SEQUENCE</scope>
</reference>
<dbReference type="EMBL" id="CABM01000032">
    <property type="protein sequence ID" value="CBH96832.1"/>
    <property type="molecule type" value="Genomic_DNA"/>
</dbReference>
<name>E6PPH9_9ZZZZ</name>
<accession>E6PPH9</accession>
<gene>
    <name evidence="1" type="ORF">CARN2_2549</name>
</gene>